<dbReference type="Pfam" id="PF14827">
    <property type="entry name" value="dCache_3"/>
    <property type="match status" value="1"/>
</dbReference>
<dbReference type="Proteomes" id="UP000231638">
    <property type="component" value="Unassembled WGS sequence"/>
</dbReference>
<dbReference type="EMBL" id="DLUG01000019">
    <property type="protein sequence ID" value="DAB37249.1"/>
    <property type="molecule type" value="Genomic_DNA"/>
</dbReference>
<accession>A0A2D3WJH2</accession>
<sequence length="232" mass="26156">MKLYNKILFLTLVQLGAIFSFGIYQIQSLYVTQKAAFDQKNLIQSEMIQKRFEEKLDQLQKTAQILINSQEVITGIISNDTDMLYNWSKLFLSSSAHKIHFIDLDGTIISRGESEFRFGDDASKRFYVQQALQNDTFLGIDKVDDKECLIFAKRIKQYGERPIGLISVALIIDDDLLSSLVQGTTMNIAYHSENQTLSAIKHETLSNASSLHVMLQAGSIKEASFTIGLASE</sequence>
<evidence type="ECO:0000259" key="1">
    <source>
        <dbReference type="Pfam" id="PF14827"/>
    </source>
</evidence>
<proteinExistence type="predicted"/>
<protein>
    <recommendedName>
        <fullName evidence="1">Double Cache domain-containing protein</fullName>
    </recommendedName>
</protein>
<dbReference type="SUPFAM" id="SSF103190">
    <property type="entry name" value="Sensory domain-like"/>
    <property type="match status" value="1"/>
</dbReference>
<comment type="caution">
    <text evidence="2">The sequence shown here is derived from an EMBL/GenBank/DDBJ whole genome shotgun (WGS) entry which is preliminary data.</text>
</comment>
<gene>
    <name evidence="2" type="ORF">CFH80_00560</name>
</gene>
<dbReference type="InterPro" id="IPR029151">
    <property type="entry name" value="Sensor-like_sf"/>
</dbReference>
<feature type="non-terminal residue" evidence="2">
    <location>
        <position position="232"/>
    </location>
</feature>
<organism evidence="2 3">
    <name type="scientific">Sulfurospirillum cavolei</name>
    <dbReference type="NCBI Taxonomy" id="366522"/>
    <lineage>
        <taxon>Bacteria</taxon>
        <taxon>Pseudomonadati</taxon>
        <taxon>Campylobacterota</taxon>
        <taxon>Epsilonproteobacteria</taxon>
        <taxon>Campylobacterales</taxon>
        <taxon>Sulfurospirillaceae</taxon>
        <taxon>Sulfurospirillum</taxon>
    </lineage>
</organism>
<reference evidence="2 3" key="1">
    <citation type="journal article" date="2017" name="Front. Microbiol.">
        <title>Comparative Genomic Analysis of the Class Epsilonproteobacteria and Proposed Reclassification to Epsilonbacteraeota (phyl. nov.).</title>
        <authorList>
            <person name="Waite D.W."/>
            <person name="Vanwonterghem I."/>
            <person name="Rinke C."/>
            <person name="Parks D.H."/>
            <person name="Zhang Y."/>
            <person name="Takai K."/>
            <person name="Sievert S.M."/>
            <person name="Simon J."/>
            <person name="Campbell B.J."/>
            <person name="Hanson T.E."/>
            <person name="Woyke T."/>
            <person name="Klotz M.G."/>
            <person name="Hugenholtz P."/>
        </authorList>
    </citation>
    <scope>NUCLEOTIDE SEQUENCE [LARGE SCALE GENOMIC DNA]</scope>
    <source>
        <strain evidence="2">UBA11420</strain>
    </source>
</reference>
<name>A0A2D3WJH2_9BACT</name>
<evidence type="ECO:0000313" key="3">
    <source>
        <dbReference type="Proteomes" id="UP000231638"/>
    </source>
</evidence>
<dbReference type="InterPro" id="IPR029150">
    <property type="entry name" value="dCache_3"/>
</dbReference>
<dbReference type="AlphaFoldDB" id="A0A2D3WJH2"/>
<feature type="domain" description="Double Cache" evidence="1">
    <location>
        <begin position="47"/>
        <end position="193"/>
    </location>
</feature>
<evidence type="ECO:0000313" key="2">
    <source>
        <dbReference type="EMBL" id="DAB37249.1"/>
    </source>
</evidence>